<dbReference type="InterPro" id="IPR050194">
    <property type="entry name" value="Glycosyltransferase_grp1"/>
</dbReference>
<feature type="domain" description="Glycosyltransferase subfamily 4-like N-terminal" evidence="2">
    <location>
        <begin position="17"/>
        <end position="160"/>
    </location>
</feature>
<dbReference type="CDD" id="cd03801">
    <property type="entry name" value="GT4_PimA-like"/>
    <property type="match status" value="1"/>
</dbReference>
<dbReference type="RefSeq" id="WP_188466356.1">
    <property type="nucleotide sequence ID" value="NZ_BAABHU010000013.1"/>
</dbReference>
<dbReference type="InterPro" id="IPR001296">
    <property type="entry name" value="Glyco_trans_1"/>
</dbReference>
<dbReference type="Gene3D" id="3.40.50.2000">
    <property type="entry name" value="Glycogen Phosphorylase B"/>
    <property type="match status" value="2"/>
</dbReference>
<comment type="caution">
    <text evidence="3">The sequence shown here is derived from an EMBL/GenBank/DDBJ whole genome shotgun (WGS) entry which is preliminary data.</text>
</comment>
<dbReference type="Pfam" id="PF00534">
    <property type="entry name" value="Glycos_transf_1"/>
    <property type="match status" value="1"/>
</dbReference>
<gene>
    <name evidence="3" type="ORF">GCM10011506_36850</name>
</gene>
<evidence type="ECO:0000313" key="3">
    <source>
        <dbReference type="EMBL" id="GGC47855.1"/>
    </source>
</evidence>
<name>A0ABQ1MW94_9BACT</name>
<dbReference type="Proteomes" id="UP000636010">
    <property type="component" value="Unassembled WGS sequence"/>
</dbReference>
<sequence>MEIIHLILGKANPERMNGVNKVVYQLATRQAKSGRKVAVWGITRDTTHNYGPRNFTTVLFKAKASAFFLDEELKTAILEKQGKAVFHLHGGWIPTYYSISRFMAQHHIPFVLTPHGAYNTVAMQRSRWTKKAYFQLFEKALLNRAQRVHAIGESEVAGLHGIYANNKSFLLPYGFEYTQGLVNEQSEVSDKFIIGFVGRLDIYTKGIDLLIAAFKRFQNDVPQATLWIVGDSNERITLEQQIAKNAIENVVLWGSKYGEEKDKLMQKMHVFAHPSRNEGLPTAVLEAANMGVPCVVSDATNVGRYVNDYNAGITVPSEDEDALLESFHHLYTIHQQNSLCEIGINANKMVEECFHWDSIVEEFDQLYR</sequence>
<protein>
    <recommendedName>
        <fullName evidence="5">Glycosyl transferase family 1 domain-containing protein</fullName>
    </recommendedName>
</protein>
<proteinExistence type="predicted"/>
<dbReference type="Pfam" id="PF13439">
    <property type="entry name" value="Glyco_transf_4"/>
    <property type="match status" value="1"/>
</dbReference>
<dbReference type="PANTHER" id="PTHR45947">
    <property type="entry name" value="SULFOQUINOVOSYL TRANSFERASE SQD2"/>
    <property type="match status" value="1"/>
</dbReference>
<reference evidence="4" key="1">
    <citation type="journal article" date="2019" name="Int. J. Syst. Evol. Microbiol.">
        <title>The Global Catalogue of Microorganisms (GCM) 10K type strain sequencing project: providing services to taxonomists for standard genome sequencing and annotation.</title>
        <authorList>
            <consortium name="The Broad Institute Genomics Platform"/>
            <consortium name="The Broad Institute Genome Sequencing Center for Infectious Disease"/>
            <person name="Wu L."/>
            <person name="Ma J."/>
        </authorList>
    </citation>
    <scope>NUCLEOTIDE SEQUENCE [LARGE SCALE GENOMIC DNA]</scope>
    <source>
        <strain evidence="4">CGMCC 1.10832</strain>
    </source>
</reference>
<evidence type="ECO:0000259" key="1">
    <source>
        <dbReference type="Pfam" id="PF00534"/>
    </source>
</evidence>
<dbReference type="SUPFAM" id="SSF53756">
    <property type="entry name" value="UDP-Glycosyltransferase/glycogen phosphorylase"/>
    <property type="match status" value="1"/>
</dbReference>
<accession>A0ABQ1MW94</accession>
<evidence type="ECO:0008006" key="5">
    <source>
        <dbReference type="Google" id="ProtNLM"/>
    </source>
</evidence>
<dbReference type="PANTHER" id="PTHR45947:SF3">
    <property type="entry name" value="SULFOQUINOVOSYL TRANSFERASE SQD2"/>
    <property type="match status" value="1"/>
</dbReference>
<organism evidence="3 4">
    <name type="scientific">Marivirga lumbricoides</name>
    <dbReference type="NCBI Taxonomy" id="1046115"/>
    <lineage>
        <taxon>Bacteria</taxon>
        <taxon>Pseudomonadati</taxon>
        <taxon>Bacteroidota</taxon>
        <taxon>Cytophagia</taxon>
        <taxon>Cytophagales</taxon>
        <taxon>Marivirgaceae</taxon>
        <taxon>Marivirga</taxon>
    </lineage>
</organism>
<feature type="domain" description="Glycosyl transferase family 1" evidence="1">
    <location>
        <begin position="186"/>
        <end position="331"/>
    </location>
</feature>
<dbReference type="EMBL" id="BMEC01000013">
    <property type="protein sequence ID" value="GGC47855.1"/>
    <property type="molecule type" value="Genomic_DNA"/>
</dbReference>
<evidence type="ECO:0000313" key="4">
    <source>
        <dbReference type="Proteomes" id="UP000636010"/>
    </source>
</evidence>
<dbReference type="InterPro" id="IPR028098">
    <property type="entry name" value="Glyco_trans_4-like_N"/>
</dbReference>
<evidence type="ECO:0000259" key="2">
    <source>
        <dbReference type="Pfam" id="PF13439"/>
    </source>
</evidence>
<keyword evidence="4" id="KW-1185">Reference proteome</keyword>